<accession>A0A0S7WTW8</accession>
<organism evidence="2 3">
    <name type="scientific">candidate division TA06 bacterium DG_24</name>
    <dbReference type="NCBI Taxonomy" id="1703770"/>
    <lineage>
        <taxon>Bacteria</taxon>
        <taxon>Bacteria division TA06</taxon>
    </lineage>
</organism>
<dbReference type="STRING" id="1703770.AMJ39_03755"/>
<dbReference type="AlphaFoldDB" id="A0A0S7WTW8"/>
<name>A0A0S7WTW8_UNCT6</name>
<evidence type="ECO:0000313" key="3">
    <source>
        <dbReference type="Proteomes" id="UP000052008"/>
    </source>
</evidence>
<dbReference type="EMBL" id="LIZS01000015">
    <property type="protein sequence ID" value="KPJ53632.1"/>
    <property type="molecule type" value="Genomic_DNA"/>
</dbReference>
<feature type="domain" description="DUF6504" evidence="1">
    <location>
        <begin position="16"/>
        <end position="94"/>
    </location>
</feature>
<dbReference type="Pfam" id="PF20114">
    <property type="entry name" value="DUF6504"/>
    <property type="match status" value="1"/>
</dbReference>
<reference evidence="2 3" key="1">
    <citation type="journal article" date="2015" name="Microbiome">
        <title>Genomic resolution of linkages in carbon, nitrogen, and sulfur cycling among widespread estuary sediment bacteria.</title>
        <authorList>
            <person name="Baker B.J."/>
            <person name="Lazar C.S."/>
            <person name="Teske A.P."/>
            <person name="Dick G.J."/>
        </authorList>
    </citation>
    <scope>NUCLEOTIDE SEQUENCE [LARGE SCALE GENOMIC DNA]</scope>
    <source>
        <strain evidence="2">DG_24</strain>
    </source>
</reference>
<gene>
    <name evidence="2" type="ORF">AMJ39_03755</name>
</gene>
<evidence type="ECO:0000313" key="2">
    <source>
        <dbReference type="EMBL" id="KPJ53632.1"/>
    </source>
</evidence>
<comment type="caution">
    <text evidence="2">The sequence shown here is derived from an EMBL/GenBank/DDBJ whole genome shotgun (WGS) entry which is preliminary data.</text>
</comment>
<proteinExistence type="predicted"/>
<evidence type="ECO:0000259" key="1">
    <source>
        <dbReference type="Pfam" id="PF20114"/>
    </source>
</evidence>
<sequence>MARFFCELIGAEGGSAEKAPEYVFWRDSKLKVVEVSADWWDKGAESLHAPGTSPEACPDEFWWKQRSRHYFEVVLEDGRSYYIYFDSQKDRWVMEQEI</sequence>
<protein>
    <recommendedName>
        <fullName evidence="1">DUF6504 domain-containing protein</fullName>
    </recommendedName>
</protein>
<dbReference type="InterPro" id="IPR045443">
    <property type="entry name" value="DUF6504"/>
</dbReference>
<dbReference type="Proteomes" id="UP000052008">
    <property type="component" value="Unassembled WGS sequence"/>
</dbReference>